<dbReference type="Gene3D" id="3.30.70.640">
    <property type="entry name" value="Molybdopterin cofactor biosynthesis C (MoaC) domain"/>
    <property type="match status" value="1"/>
</dbReference>
<dbReference type="InterPro" id="IPR047594">
    <property type="entry name" value="MoaC_bact/euk"/>
</dbReference>
<accession>A0A0B4S331</accession>
<evidence type="ECO:0000259" key="7">
    <source>
        <dbReference type="Pfam" id="PF01967"/>
    </source>
</evidence>
<dbReference type="STRING" id="33033.NW74_07620"/>
<dbReference type="EC" id="4.6.1.17" evidence="3 6"/>
<comment type="catalytic activity">
    <reaction evidence="1 6">
        <text>(8S)-3',8-cyclo-7,8-dihydroguanosine 5'-triphosphate = cyclic pyranopterin phosphate + diphosphate</text>
        <dbReference type="Rhea" id="RHEA:49580"/>
        <dbReference type="ChEBI" id="CHEBI:33019"/>
        <dbReference type="ChEBI" id="CHEBI:59648"/>
        <dbReference type="ChEBI" id="CHEBI:131766"/>
        <dbReference type="EC" id="4.6.1.17"/>
    </reaction>
</comment>
<comment type="similarity">
    <text evidence="6">Belongs to the MoaC family.</text>
</comment>
<evidence type="ECO:0000313" key="8">
    <source>
        <dbReference type="EMBL" id="AIZ37200.1"/>
    </source>
</evidence>
<dbReference type="InterPro" id="IPR036522">
    <property type="entry name" value="MoaC_sf"/>
</dbReference>
<evidence type="ECO:0000256" key="6">
    <source>
        <dbReference type="HAMAP-Rule" id="MF_01224"/>
    </source>
</evidence>
<dbReference type="OrthoDB" id="9794429at2"/>
<keyword evidence="4 6" id="KW-0501">Molybdenum cofactor biosynthesis</keyword>
<dbReference type="InterPro" id="IPR050105">
    <property type="entry name" value="MoCo_biosynth_MoaA/MoaC"/>
</dbReference>
<evidence type="ECO:0000256" key="2">
    <source>
        <dbReference type="ARBA" id="ARBA00005046"/>
    </source>
</evidence>
<protein>
    <recommendedName>
        <fullName evidence="3 6">Cyclic pyranopterin monophosphate synthase</fullName>
        <ecNumber evidence="3 6">4.6.1.17</ecNumber>
    </recommendedName>
    <alternativeName>
        <fullName evidence="6">Molybdenum cofactor biosynthesis protein C</fullName>
    </alternativeName>
</protein>
<dbReference type="Proteomes" id="UP000031386">
    <property type="component" value="Chromosome"/>
</dbReference>
<keyword evidence="5 6" id="KW-0456">Lyase</keyword>
<comment type="pathway">
    <text evidence="2 6">Cofactor biosynthesis; molybdopterin biosynthesis.</text>
</comment>
<dbReference type="RefSeq" id="WP_041954812.1">
    <property type="nucleotide sequence ID" value="NZ_CP009761.1"/>
</dbReference>
<evidence type="ECO:0000313" key="9">
    <source>
        <dbReference type="Proteomes" id="UP000031386"/>
    </source>
</evidence>
<comment type="function">
    <text evidence="6">Catalyzes the conversion of (8S)-3',8-cyclo-7,8-dihydroguanosine 5'-triphosphate to cyclic pyranopterin monophosphate (cPMP).</text>
</comment>
<feature type="binding site" evidence="6">
    <location>
        <begin position="77"/>
        <end position="79"/>
    </location>
    <ligand>
        <name>substrate</name>
    </ligand>
</feature>
<dbReference type="AlphaFoldDB" id="A0A0B4S331"/>
<proteinExistence type="inferred from homology"/>
<organism evidence="8 9">
    <name type="scientific">Parvimonas micra</name>
    <dbReference type="NCBI Taxonomy" id="33033"/>
    <lineage>
        <taxon>Bacteria</taxon>
        <taxon>Bacillati</taxon>
        <taxon>Bacillota</taxon>
        <taxon>Tissierellia</taxon>
        <taxon>Tissierellales</taxon>
        <taxon>Peptoniphilaceae</taxon>
        <taxon>Parvimonas</taxon>
    </lineage>
</organism>
<dbReference type="PANTHER" id="PTHR22960">
    <property type="entry name" value="MOLYBDOPTERIN COFACTOR SYNTHESIS PROTEIN A"/>
    <property type="match status" value="1"/>
</dbReference>
<dbReference type="NCBIfam" id="TIGR00581">
    <property type="entry name" value="moaC"/>
    <property type="match status" value="1"/>
</dbReference>
<dbReference type="CDD" id="cd01420">
    <property type="entry name" value="MoaC_PE"/>
    <property type="match status" value="1"/>
</dbReference>
<dbReference type="InterPro" id="IPR023045">
    <property type="entry name" value="MoaC"/>
</dbReference>
<feature type="binding site" evidence="6">
    <location>
        <begin position="115"/>
        <end position="116"/>
    </location>
    <ligand>
        <name>substrate</name>
    </ligand>
</feature>
<feature type="active site" evidence="6">
    <location>
        <position position="130"/>
    </location>
</feature>
<gene>
    <name evidence="6 8" type="primary">moaC</name>
    <name evidence="8" type="ORF">NW74_07620</name>
</gene>
<evidence type="ECO:0000256" key="1">
    <source>
        <dbReference type="ARBA" id="ARBA00001637"/>
    </source>
</evidence>
<evidence type="ECO:0000256" key="5">
    <source>
        <dbReference type="ARBA" id="ARBA00023239"/>
    </source>
</evidence>
<dbReference type="GO" id="GO:0061799">
    <property type="term" value="F:cyclic pyranopterin monophosphate synthase activity"/>
    <property type="evidence" value="ECO:0007669"/>
    <property type="project" value="UniProtKB-UniRule"/>
</dbReference>
<dbReference type="NCBIfam" id="NF006870">
    <property type="entry name" value="PRK09364.1"/>
    <property type="match status" value="1"/>
</dbReference>
<dbReference type="GO" id="GO:0006777">
    <property type="term" value="P:Mo-molybdopterin cofactor biosynthetic process"/>
    <property type="evidence" value="ECO:0007669"/>
    <property type="project" value="UniProtKB-UniRule"/>
</dbReference>
<dbReference type="Pfam" id="PF01967">
    <property type="entry name" value="MoaC"/>
    <property type="match status" value="1"/>
</dbReference>
<feature type="domain" description="Molybdopterin cofactor biosynthesis C (MoaC)" evidence="7">
    <location>
        <begin position="17"/>
        <end position="152"/>
    </location>
</feature>
<dbReference type="UniPathway" id="UPA00344"/>
<dbReference type="KEGG" id="pmic:NW74_07620"/>
<comment type="subunit">
    <text evidence="6">Homohexamer; trimer of dimers.</text>
</comment>
<dbReference type="EMBL" id="CP009761">
    <property type="protein sequence ID" value="AIZ37200.1"/>
    <property type="molecule type" value="Genomic_DNA"/>
</dbReference>
<evidence type="ECO:0000256" key="3">
    <source>
        <dbReference type="ARBA" id="ARBA00012575"/>
    </source>
</evidence>
<dbReference type="InterPro" id="IPR002820">
    <property type="entry name" value="Mopterin_CF_biosynth-C_dom"/>
</dbReference>
<keyword evidence="9" id="KW-1185">Reference proteome</keyword>
<sequence>MEEKVLTHINDQGRAKMVDVGEKEKTKRIAKAFAKVKLNEETFNIVVNGKAKKGDVLAVSQVAGIMGAKKTSDIIPMCHPINLVGVDIEFNMDYENFEIEIIATTKCVGETGVEMEALSAVSIAALTIYDMCKAVQRDIEITDIKLLEKSGGKSGDFVRSK</sequence>
<evidence type="ECO:0000256" key="4">
    <source>
        <dbReference type="ARBA" id="ARBA00023150"/>
    </source>
</evidence>
<name>A0A0B4S331_9FIRM</name>
<reference evidence="8 9" key="1">
    <citation type="submission" date="2014-10" db="EMBL/GenBank/DDBJ databases">
        <title>Complete genome sequence of Parvimonas micra KCOM 1535 (= ChDC B708).</title>
        <authorList>
            <person name="Kook J.-K."/>
            <person name="Park S.-N."/>
            <person name="Lim Y.K."/>
            <person name="Roh H."/>
        </authorList>
    </citation>
    <scope>NUCLEOTIDE SEQUENCE [LARGE SCALE GENOMIC DNA]</scope>
    <source>
        <strain evidence="9">KCOM 1535 / ChDC B708</strain>
    </source>
</reference>
<dbReference type="SUPFAM" id="SSF55040">
    <property type="entry name" value="Molybdenum cofactor biosynthesis protein C, MoaC"/>
    <property type="match status" value="1"/>
</dbReference>
<dbReference type="HAMAP" id="MF_01224_B">
    <property type="entry name" value="MoaC_B"/>
    <property type="match status" value="1"/>
</dbReference>